<dbReference type="Pfam" id="PF13361">
    <property type="entry name" value="UvrD_C"/>
    <property type="match status" value="1"/>
</dbReference>
<dbReference type="GO" id="GO:0003677">
    <property type="term" value="F:DNA binding"/>
    <property type="evidence" value="ECO:0007669"/>
    <property type="project" value="InterPro"/>
</dbReference>
<comment type="catalytic activity">
    <reaction evidence="6">
        <text>Couples ATP hydrolysis with the unwinding of duplex DNA by translocating in the 3'-5' direction.</text>
        <dbReference type="EC" id="5.6.2.4"/>
    </reaction>
</comment>
<name>A0A075GFH6_9EURY</name>
<feature type="domain" description="UvrD-like helicase ATP-binding" evidence="10">
    <location>
        <begin position="1"/>
        <end position="742"/>
    </location>
</feature>
<reference evidence="12" key="1">
    <citation type="journal article" date="2014" name="Genome Biol. Evol.">
        <title>Pangenome evidence for extensive interdomain horizontal transfer affecting lineage core and shell genes in uncultured planktonic thaumarchaeota and euryarchaeota.</title>
        <authorList>
            <person name="Deschamps P."/>
            <person name="Zivanovic Y."/>
            <person name="Moreira D."/>
            <person name="Rodriguez-Valera F."/>
            <person name="Lopez-Garcia P."/>
        </authorList>
    </citation>
    <scope>NUCLEOTIDE SEQUENCE</scope>
</reference>
<evidence type="ECO:0000256" key="7">
    <source>
        <dbReference type="ARBA" id="ARBA00034808"/>
    </source>
</evidence>
<dbReference type="Gene3D" id="3.40.50.300">
    <property type="entry name" value="P-loop containing nucleotide triphosphate hydrolases"/>
    <property type="match status" value="4"/>
</dbReference>
<evidence type="ECO:0000256" key="8">
    <source>
        <dbReference type="ARBA" id="ARBA00048988"/>
    </source>
</evidence>
<keyword evidence="4 9" id="KW-0067">ATP-binding</keyword>
<evidence type="ECO:0000256" key="2">
    <source>
        <dbReference type="ARBA" id="ARBA00022801"/>
    </source>
</evidence>
<sequence length="1682" mass="187222">MELNRGQVLGLNLDMHVVLDAGAGTGKTACIIQRILEHYLSEDQRATRLLPPGPREVDLGGGFLQTPTSQREDLREWRGLLPTEVVVLTFTVKAAEEMRDRLRREISRLRPGPRGVRDGLRYDPRIRNEGLVEQLTMLLDEAPIGTIDSFLHRLVSAHRNLLADRPTHQQMSDAQRAILRERALSAVWRIQNEGHAGDLRVVSVPISNFLSARNRLSHQLGGRARAQRVVSKLLSNSLFVDSVRRSLCNLSGEVTADSLRQSFISHLEGDEIGVFCDQLHAICFEWLDAARTCAVELDLPTGLSNETRVNSLDVLLSGGVPSDVWDRLLWLLHVTLAICTLSSVDSPHPTCFPRGLLPKSDGWDSGMNPLGKIKDVDLRAEVKERMDAATDEGRALLGSILGMRMRSCAVIADLLDPRCEPPHSPDSIRPHRLSDPFPAYSEPVDMALSPDTDARILGDLLTVQAAATDVLTELKLQEGLHDHDDVARLAEELLLARCPSICRRWYPPEVVQALDGIDEQHPWTDSHLDSAIAVVESAFRVTEEDGVKRREIVEPFSDWPMAKVDEDLRRRIDVLKVIRRRFRAFIIDEAQDNSNQQWRLLSRLWGSRARQEDDPDVPISPWQPTVCWVGDQKQSIYGFRQAQVSGMSRYTVHLRAINEMEYQNESRLLMAPALRRRDAARDPRLVEVTSFVSGLEYVNHRPIPEEAWKQFDRADDGRRLDHVDVVRRAEGHVDLVTNYRTCGDLLETMNEWWVDLFDTRHHLFPGDWYASAKGLRADRSEEAGRLEWLLPVSTGGAKDPTSDLTVPLDPFELGSAAKAVHLEHEMIAARIRALIDGSPTHVLADTHQSEAETAVDFREIEPFEAVEPRDIMVLMPSRTHMPDLIRRLDSLGVPATADRDGGLLQQPIVQSLLSLVNAVARPNDVSFAAALARTPLVGFDDATLEAYLADESGSSDLIARLAGHATSEAQRELFTQWRTLADSNRLIRLLDETLDHSDLLLAHPSPVDRQYAEQFLAFVRQQTSEAGGDAVLLSDRLRHLSRVSGGLLEGEAMPPSNAVRVMTIHGSKGLQSKVVVVTGMFSENQSNLGQSLREHTLVTGEILSARIHPWKSRKDIDSGSWRLAKEVLTSQVQAEARRLLYVACTRAKDLLILAGAPEGSALSSEGDSIDVRWRQKPVPRFGWMWLEAMRQAARRDGLLTAPWLLEDDANLAVPLPFRVKGEISLSPSELLDDANLAPGRLASLPVHHHPNTLLPERRIRSPLVNFKRLQDSARLEATGIAAQQTPPNRVGRMRLAPHLLDSASACIRRHYLSRYIGLSGEPISLPLLAMSSGAEETGNVVSGRPPAANELGSLFHRLVELGLPNPGAGESGPSAPLPEQWCEVTRNFMLDAGLLDQVCNELLPVEVDEKLTKQMLTRMAERLLDGKFGRMVLGKECDGLVVEGLRTEWPFLIQMESEIGGVADQRWTPHGPHTIQNIEKIIIEFDGVADLVLCQRGVDGTSTIRAVDLKSNGCLKILDPPEELEETIFEAAGEPDDETSRTAAESRLLDQYRMQLFLYHRCLVRQETMRAHDGLPARKVLPPAILSAATGRLISWTDGELEDIEADFEALLNKLARVEASERRDESNFPRLPLESLDICKSCPYFRGEVRLCAPEGMALGVVSTFTVDAEGASDPLKSEQA</sequence>
<dbReference type="InterPro" id="IPR000212">
    <property type="entry name" value="DNA_helicase_UvrD/REP"/>
</dbReference>
<evidence type="ECO:0000259" key="11">
    <source>
        <dbReference type="PROSITE" id="PS51217"/>
    </source>
</evidence>
<evidence type="ECO:0000256" key="1">
    <source>
        <dbReference type="ARBA" id="ARBA00022741"/>
    </source>
</evidence>
<evidence type="ECO:0000259" key="10">
    <source>
        <dbReference type="PROSITE" id="PS51198"/>
    </source>
</evidence>
<dbReference type="GO" id="GO:0043138">
    <property type="term" value="F:3'-5' DNA helicase activity"/>
    <property type="evidence" value="ECO:0007669"/>
    <property type="project" value="UniProtKB-EC"/>
</dbReference>
<keyword evidence="3 9" id="KW-0347">Helicase</keyword>
<evidence type="ECO:0000256" key="4">
    <source>
        <dbReference type="ARBA" id="ARBA00022840"/>
    </source>
</evidence>
<dbReference type="InterPro" id="IPR014016">
    <property type="entry name" value="UvrD-like_ATP-bd"/>
</dbReference>
<evidence type="ECO:0000256" key="6">
    <source>
        <dbReference type="ARBA" id="ARBA00034617"/>
    </source>
</evidence>
<protein>
    <recommendedName>
        <fullName evidence="7">DNA 3'-5' helicase</fullName>
        <ecNumber evidence="7">5.6.2.4</ecNumber>
    </recommendedName>
</protein>
<dbReference type="EC" id="5.6.2.4" evidence="7"/>
<dbReference type="EMBL" id="KF900653">
    <property type="protein sequence ID" value="AIF02524.1"/>
    <property type="molecule type" value="Genomic_DNA"/>
</dbReference>
<dbReference type="GO" id="GO:0000725">
    <property type="term" value="P:recombinational repair"/>
    <property type="evidence" value="ECO:0007669"/>
    <property type="project" value="TreeGrafter"/>
</dbReference>
<dbReference type="PANTHER" id="PTHR11070:SF2">
    <property type="entry name" value="ATP-DEPENDENT DNA HELICASE SRS2"/>
    <property type="match status" value="1"/>
</dbReference>
<evidence type="ECO:0000256" key="5">
    <source>
        <dbReference type="ARBA" id="ARBA00023235"/>
    </source>
</evidence>
<evidence type="ECO:0000256" key="9">
    <source>
        <dbReference type="PROSITE-ProRule" id="PRU00560"/>
    </source>
</evidence>
<proteinExistence type="predicted"/>
<accession>A0A075GFH6</accession>
<dbReference type="GO" id="GO:0005524">
    <property type="term" value="F:ATP binding"/>
    <property type="evidence" value="ECO:0007669"/>
    <property type="project" value="UniProtKB-UniRule"/>
</dbReference>
<dbReference type="PROSITE" id="PS51198">
    <property type="entry name" value="UVRD_HELICASE_ATP_BIND"/>
    <property type="match status" value="1"/>
</dbReference>
<keyword evidence="5" id="KW-0413">Isomerase</keyword>
<dbReference type="InterPro" id="IPR014017">
    <property type="entry name" value="DNA_helicase_UvrD-like_C"/>
</dbReference>
<dbReference type="GO" id="GO:0016787">
    <property type="term" value="F:hydrolase activity"/>
    <property type="evidence" value="ECO:0007669"/>
    <property type="project" value="UniProtKB-UniRule"/>
</dbReference>
<organism evidence="12">
    <name type="scientific">uncultured marine group II/III euryarchaeote KM3_157_F12</name>
    <dbReference type="NCBI Taxonomy" id="1457905"/>
    <lineage>
        <taxon>Archaea</taxon>
        <taxon>Methanobacteriati</taxon>
        <taxon>Methanobacteriota</taxon>
        <taxon>environmental samples</taxon>
    </lineage>
</organism>
<dbReference type="Pfam" id="PF00580">
    <property type="entry name" value="UvrD-helicase"/>
    <property type="match status" value="2"/>
</dbReference>
<dbReference type="PANTHER" id="PTHR11070">
    <property type="entry name" value="UVRD / RECB / PCRA DNA HELICASE FAMILY MEMBER"/>
    <property type="match status" value="1"/>
</dbReference>
<keyword evidence="2 9" id="KW-0378">Hydrolase</keyword>
<evidence type="ECO:0000313" key="12">
    <source>
        <dbReference type="EMBL" id="AIF02524.1"/>
    </source>
</evidence>
<feature type="binding site" evidence="9">
    <location>
        <begin position="21"/>
        <end position="28"/>
    </location>
    <ligand>
        <name>ATP</name>
        <dbReference type="ChEBI" id="CHEBI:30616"/>
    </ligand>
</feature>
<keyword evidence="1 9" id="KW-0547">Nucleotide-binding</keyword>
<dbReference type="SUPFAM" id="SSF52540">
    <property type="entry name" value="P-loop containing nucleoside triphosphate hydrolases"/>
    <property type="match status" value="1"/>
</dbReference>
<evidence type="ECO:0000256" key="3">
    <source>
        <dbReference type="ARBA" id="ARBA00022806"/>
    </source>
</evidence>
<dbReference type="InterPro" id="IPR027417">
    <property type="entry name" value="P-loop_NTPase"/>
</dbReference>
<dbReference type="PROSITE" id="PS51217">
    <property type="entry name" value="UVRD_HELICASE_CTER"/>
    <property type="match status" value="1"/>
</dbReference>
<feature type="domain" description="UvrD-like helicase C-terminal" evidence="11">
    <location>
        <begin position="783"/>
        <end position="1069"/>
    </location>
</feature>
<comment type="catalytic activity">
    <reaction evidence="8">
        <text>ATP + H2O = ADP + phosphate + H(+)</text>
        <dbReference type="Rhea" id="RHEA:13065"/>
        <dbReference type="ChEBI" id="CHEBI:15377"/>
        <dbReference type="ChEBI" id="CHEBI:15378"/>
        <dbReference type="ChEBI" id="CHEBI:30616"/>
        <dbReference type="ChEBI" id="CHEBI:43474"/>
        <dbReference type="ChEBI" id="CHEBI:456216"/>
        <dbReference type="EC" id="5.6.2.4"/>
    </reaction>
</comment>